<keyword evidence="13 14" id="KW-0464">Manganese</keyword>
<dbReference type="NCBIfam" id="NF000595">
    <property type="entry name" value="PRK00015.1-3"/>
    <property type="match status" value="1"/>
</dbReference>
<dbReference type="STRING" id="225324.SAMN02745126_02364"/>
<accession>A0A1T4NNE1</accession>
<evidence type="ECO:0000256" key="6">
    <source>
        <dbReference type="ARBA" id="ARBA00012180"/>
    </source>
</evidence>
<comment type="cofactor">
    <cofactor evidence="2">
        <name>Mg(2+)</name>
        <dbReference type="ChEBI" id="CHEBI:18420"/>
    </cofactor>
</comment>
<evidence type="ECO:0000256" key="16">
    <source>
        <dbReference type="RuleBase" id="RU003515"/>
    </source>
</evidence>
<dbReference type="Proteomes" id="UP000190092">
    <property type="component" value="Unassembled WGS sequence"/>
</dbReference>
<proteinExistence type="inferred from homology"/>
<dbReference type="CDD" id="cd07182">
    <property type="entry name" value="RNase_HII_bacteria_HII_like"/>
    <property type="match status" value="1"/>
</dbReference>
<dbReference type="GO" id="GO:0006298">
    <property type="term" value="P:mismatch repair"/>
    <property type="evidence" value="ECO:0007669"/>
    <property type="project" value="TreeGrafter"/>
</dbReference>
<feature type="domain" description="RNase H type-2" evidence="17">
    <location>
        <begin position="9"/>
        <end position="204"/>
    </location>
</feature>
<dbReference type="InterPro" id="IPR036397">
    <property type="entry name" value="RNaseH_sf"/>
</dbReference>
<comment type="catalytic activity">
    <reaction evidence="1 14 15 16">
        <text>Endonucleolytic cleavage to 5'-phosphomonoester.</text>
        <dbReference type="EC" id="3.1.26.4"/>
    </reaction>
</comment>
<protein>
    <recommendedName>
        <fullName evidence="7 14">Ribonuclease HII</fullName>
        <shortName evidence="14">RNase HII</shortName>
        <ecNumber evidence="6 14">3.1.26.4</ecNumber>
    </recommendedName>
</protein>
<evidence type="ECO:0000256" key="11">
    <source>
        <dbReference type="ARBA" id="ARBA00022759"/>
    </source>
</evidence>
<keyword evidence="12 14" id="KW-0378">Hydrolase</keyword>
<evidence type="ECO:0000256" key="2">
    <source>
        <dbReference type="ARBA" id="ARBA00001946"/>
    </source>
</evidence>
<keyword evidence="8 14" id="KW-0963">Cytoplasm</keyword>
<dbReference type="GO" id="GO:0032299">
    <property type="term" value="C:ribonuclease H2 complex"/>
    <property type="evidence" value="ECO:0007669"/>
    <property type="project" value="TreeGrafter"/>
</dbReference>
<keyword evidence="11 14" id="KW-0255">Endonuclease</keyword>
<evidence type="ECO:0000256" key="7">
    <source>
        <dbReference type="ARBA" id="ARBA00019179"/>
    </source>
</evidence>
<keyword evidence="9 14" id="KW-0540">Nuclease</keyword>
<evidence type="ECO:0000256" key="1">
    <source>
        <dbReference type="ARBA" id="ARBA00000077"/>
    </source>
</evidence>
<dbReference type="InterPro" id="IPR001352">
    <property type="entry name" value="RNase_HII/HIII"/>
</dbReference>
<evidence type="ECO:0000256" key="4">
    <source>
        <dbReference type="ARBA" id="ARBA00004496"/>
    </source>
</evidence>
<reference evidence="19" key="1">
    <citation type="submission" date="2017-02" db="EMBL/GenBank/DDBJ databases">
        <authorList>
            <person name="Varghese N."/>
            <person name="Submissions S."/>
        </authorList>
    </citation>
    <scope>NUCLEOTIDE SEQUENCE [LARGE SCALE GENOMIC DNA]</scope>
    <source>
        <strain evidence="19">ATCC 27094</strain>
    </source>
</reference>
<dbReference type="EMBL" id="FUWJ01000002">
    <property type="protein sequence ID" value="SJZ80607.1"/>
    <property type="molecule type" value="Genomic_DNA"/>
</dbReference>
<keyword evidence="10 14" id="KW-0479">Metal-binding</keyword>
<dbReference type="AlphaFoldDB" id="A0A1T4NNE1"/>
<evidence type="ECO:0000256" key="10">
    <source>
        <dbReference type="ARBA" id="ARBA00022723"/>
    </source>
</evidence>
<dbReference type="PROSITE" id="PS51975">
    <property type="entry name" value="RNASE_H_2"/>
    <property type="match status" value="1"/>
</dbReference>
<evidence type="ECO:0000256" key="14">
    <source>
        <dbReference type="HAMAP-Rule" id="MF_00052"/>
    </source>
</evidence>
<evidence type="ECO:0000256" key="15">
    <source>
        <dbReference type="PROSITE-ProRule" id="PRU01319"/>
    </source>
</evidence>
<gene>
    <name evidence="14" type="primary">rnhB</name>
    <name evidence="18" type="ORF">SAMN02745126_02364</name>
</gene>
<evidence type="ECO:0000256" key="12">
    <source>
        <dbReference type="ARBA" id="ARBA00022801"/>
    </source>
</evidence>
<dbReference type="GO" id="GO:0004523">
    <property type="term" value="F:RNA-DNA hybrid ribonuclease activity"/>
    <property type="evidence" value="ECO:0007669"/>
    <property type="project" value="UniProtKB-UniRule"/>
</dbReference>
<keyword evidence="19" id="KW-1185">Reference proteome</keyword>
<feature type="binding site" evidence="14 15">
    <location>
        <position position="16"/>
    </location>
    <ligand>
        <name>a divalent metal cation</name>
        <dbReference type="ChEBI" id="CHEBI:60240"/>
    </ligand>
</feature>
<dbReference type="GO" id="GO:0005737">
    <property type="term" value="C:cytoplasm"/>
    <property type="evidence" value="ECO:0007669"/>
    <property type="project" value="UniProtKB-SubCell"/>
</dbReference>
<comment type="cofactor">
    <cofactor evidence="14 15">
        <name>Mn(2+)</name>
        <dbReference type="ChEBI" id="CHEBI:29035"/>
    </cofactor>
    <cofactor evidence="14 15">
        <name>Mg(2+)</name>
        <dbReference type="ChEBI" id="CHEBI:18420"/>
    </cofactor>
    <text evidence="14 15">Manganese or magnesium. Binds 1 divalent metal ion per monomer in the absence of substrate. May bind a second metal ion after substrate binding.</text>
</comment>
<dbReference type="Pfam" id="PF01351">
    <property type="entry name" value="RNase_HII"/>
    <property type="match status" value="1"/>
</dbReference>
<dbReference type="GO" id="GO:0043137">
    <property type="term" value="P:DNA replication, removal of RNA primer"/>
    <property type="evidence" value="ECO:0007669"/>
    <property type="project" value="TreeGrafter"/>
</dbReference>
<evidence type="ECO:0000313" key="18">
    <source>
        <dbReference type="EMBL" id="SJZ80607.1"/>
    </source>
</evidence>
<dbReference type="Gene3D" id="3.30.420.10">
    <property type="entry name" value="Ribonuclease H-like superfamily/Ribonuclease H"/>
    <property type="match status" value="1"/>
</dbReference>
<name>A0A1T4NNE1_9HYPH</name>
<dbReference type="PANTHER" id="PTHR10954">
    <property type="entry name" value="RIBONUCLEASE H2 SUBUNIT A"/>
    <property type="match status" value="1"/>
</dbReference>
<dbReference type="InterPro" id="IPR012337">
    <property type="entry name" value="RNaseH-like_sf"/>
</dbReference>
<dbReference type="InterPro" id="IPR024567">
    <property type="entry name" value="RNase_HII/HIII_dom"/>
</dbReference>
<evidence type="ECO:0000256" key="5">
    <source>
        <dbReference type="ARBA" id="ARBA00007383"/>
    </source>
</evidence>
<comment type="similarity">
    <text evidence="5 14 16">Belongs to the RNase HII family.</text>
</comment>
<dbReference type="InterPro" id="IPR022898">
    <property type="entry name" value="RNase_HII"/>
</dbReference>
<organism evidence="18 19">
    <name type="scientific">Enhydrobacter aerosaccus</name>
    <dbReference type="NCBI Taxonomy" id="225324"/>
    <lineage>
        <taxon>Bacteria</taxon>
        <taxon>Pseudomonadati</taxon>
        <taxon>Pseudomonadota</taxon>
        <taxon>Alphaproteobacteria</taxon>
        <taxon>Hyphomicrobiales</taxon>
        <taxon>Enhydrobacter</taxon>
    </lineage>
</organism>
<dbReference type="GO" id="GO:0030145">
    <property type="term" value="F:manganese ion binding"/>
    <property type="evidence" value="ECO:0007669"/>
    <property type="project" value="UniProtKB-UniRule"/>
</dbReference>
<feature type="binding site" evidence="14 15">
    <location>
        <position position="15"/>
    </location>
    <ligand>
        <name>a divalent metal cation</name>
        <dbReference type="ChEBI" id="CHEBI:60240"/>
    </ligand>
</feature>
<evidence type="ECO:0000259" key="17">
    <source>
        <dbReference type="PROSITE" id="PS51975"/>
    </source>
</evidence>
<dbReference type="GO" id="GO:0003723">
    <property type="term" value="F:RNA binding"/>
    <property type="evidence" value="ECO:0007669"/>
    <property type="project" value="UniProtKB-UniRule"/>
</dbReference>
<sequence>MRFEGQGIARIAGIDEAGRGPLAGPVVAAIAVIERGAAKRKLLRLIDDSKKLALEDREAAYEAMVSSGIVQFSVGEASVEEIDRINILQATFLAMRRALQSLTQQPDIVLIDGNQLPPQLGCRAETIIGGDAASYSIAAASIFAKVTRDRYMAKLAESFPGYGWDTNRGYSSAEHLAALDRLGPTPHHRASFAPVRAKYAETAELL</sequence>
<comment type="subcellular location">
    <subcellularLocation>
        <location evidence="4 14">Cytoplasm</location>
    </subcellularLocation>
</comment>
<dbReference type="EC" id="3.1.26.4" evidence="6 14"/>
<dbReference type="PANTHER" id="PTHR10954:SF18">
    <property type="entry name" value="RIBONUCLEASE HII"/>
    <property type="match status" value="1"/>
</dbReference>
<dbReference type="SUPFAM" id="SSF53098">
    <property type="entry name" value="Ribonuclease H-like"/>
    <property type="match status" value="1"/>
</dbReference>
<evidence type="ECO:0000313" key="19">
    <source>
        <dbReference type="Proteomes" id="UP000190092"/>
    </source>
</evidence>
<evidence type="ECO:0000256" key="3">
    <source>
        <dbReference type="ARBA" id="ARBA00004065"/>
    </source>
</evidence>
<comment type="function">
    <text evidence="3 14 16">Endonuclease that specifically degrades the RNA of RNA-DNA hybrids.</text>
</comment>
<evidence type="ECO:0000256" key="13">
    <source>
        <dbReference type="ARBA" id="ARBA00023211"/>
    </source>
</evidence>
<feature type="binding site" evidence="14 15">
    <location>
        <position position="112"/>
    </location>
    <ligand>
        <name>a divalent metal cation</name>
        <dbReference type="ChEBI" id="CHEBI:60240"/>
    </ligand>
</feature>
<evidence type="ECO:0000256" key="9">
    <source>
        <dbReference type="ARBA" id="ARBA00022722"/>
    </source>
</evidence>
<evidence type="ECO:0000256" key="8">
    <source>
        <dbReference type="ARBA" id="ARBA00022490"/>
    </source>
</evidence>
<dbReference type="HAMAP" id="MF_00052_B">
    <property type="entry name" value="RNase_HII_B"/>
    <property type="match status" value="1"/>
</dbReference>